<sequence length="78" mass="8829">MLFCQMATGAKSKEQGAVRLNLRHLGIPYTRLVNIVSSTETYSTYIITRLIEVYTAINDEVGLRIDYVTGSQKAEVWM</sequence>
<accession>A0AAE0Z0P0</accession>
<dbReference type="AlphaFoldDB" id="A0AAE0Z0P0"/>
<gene>
    <name evidence="1" type="ORF">RRG08_010647</name>
</gene>
<reference evidence="1" key="1">
    <citation type="journal article" date="2023" name="G3 (Bethesda)">
        <title>A reference genome for the long-term kleptoplast-retaining sea slug Elysia crispata morphotype clarki.</title>
        <authorList>
            <person name="Eastman K.E."/>
            <person name="Pendleton A.L."/>
            <person name="Shaikh M.A."/>
            <person name="Suttiyut T."/>
            <person name="Ogas R."/>
            <person name="Tomko P."/>
            <person name="Gavelis G."/>
            <person name="Widhalm J.R."/>
            <person name="Wisecaver J.H."/>
        </authorList>
    </citation>
    <scope>NUCLEOTIDE SEQUENCE</scope>
    <source>
        <strain evidence="1">ECLA1</strain>
    </source>
</reference>
<dbReference type="EMBL" id="JAWDGP010004964">
    <property type="protein sequence ID" value="KAK3760674.1"/>
    <property type="molecule type" value="Genomic_DNA"/>
</dbReference>
<dbReference type="Proteomes" id="UP001283361">
    <property type="component" value="Unassembled WGS sequence"/>
</dbReference>
<evidence type="ECO:0000313" key="1">
    <source>
        <dbReference type="EMBL" id="KAK3760674.1"/>
    </source>
</evidence>
<comment type="caution">
    <text evidence="1">The sequence shown here is derived from an EMBL/GenBank/DDBJ whole genome shotgun (WGS) entry which is preliminary data.</text>
</comment>
<organism evidence="1 2">
    <name type="scientific">Elysia crispata</name>
    <name type="common">lettuce slug</name>
    <dbReference type="NCBI Taxonomy" id="231223"/>
    <lineage>
        <taxon>Eukaryota</taxon>
        <taxon>Metazoa</taxon>
        <taxon>Spiralia</taxon>
        <taxon>Lophotrochozoa</taxon>
        <taxon>Mollusca</taxon>
        <taxon>Gastropoda</taxon>
        <taxon>Heterobranchia</taxon>
        <taxon>Euthyneura</taxon>
        <taxon>Panpulmonata</taxon>
        <taxon>Sacoglossa</taxon>
        <taxon>Placobranchoidea</taxon>
        <taxon>Plakobranchidae</taxon>
        <taxon>Elysia</taxon>
    </lineage>
</organism>
<name>A0AAE0Z0P0_9GAST</name>
<keyword evidence="2" id="KW-1185">Reference proteome</keyword>
<protein>
    <submittedName>
        <fullName evidence="1">Uncharacterized protein</fullName>
    </submittedName>
</protein>
<evidence type="ECO:0000313" key="2">
    <source>
        <dbReference type="Proteomes" id="UP001283361"/>
    </source>
</evidence>
<proteinExistence type="predicted"/>